<dbReference type="RefSeq" id="WP_188655825.1">
    <property type="nucleotide sequence ID" value="NZ_BMIN01000021.1"/>
</dbReference>
<gene>
    <name evidence="1" type="primary">cas2</name>
    <name evidence="1" type="ORF">GCM10011389_36700</name>
</gene>
<proteinExistence type="predicted"/>
<reference evidence="2" key="1">
    <citation type="journal article" date="2019" name="Int. J. Syst. Evol. Microbiol.">
        <title>The Global Catalogue of Microorganisms (GCM) 10K type strain sequencing project: providing services to taxonomists for standard genome sequencing and annotation.</title>
        <authorList>
            <consortium name="The Broad Institute Genomics Platform"/>
            <consortium name="The Broad Institute Genome Sequencing Center for Infectious Disease"/>
            <person name="Wu L."/>
            <person name="Ma J."/>
        </authorList>
    </citation>
    <scope>NUCLEOTIDE SEQUENCE [LARGE SCALE GENOMIC DNA]</scope>
    <source>
        <strain evidence="2">CGMCC 1.15353</strain>
    </source>
</reference>
<protein>
    <submittedName>
        <fullName evidence="1">CRISPR-associated endoribonuclease Cas2</fullName>
    </submittedName>
</protein>
<dbReference type="Pfam" id="PF13671">
    <property type="entry name" value="AAA_33"/>
    <property type="match status" value="1"/>
</dbReference>
<dbReference type="InterPro" id="IPR027417">
    <property type="entry name" value="P-loop_NTPase"/>
</dbReference>
<dbReference type="EMBL" id="BMIN01000021">
    <property type="protein sequence ID" value="GGD25787.1"/>
    <property type="molecule type" value="Genomic_DNA"/>
</dbReference>
<dbReference type="Gene3D" id="3.40.50.300">
    <property type="entry name" value="P-loop containing nucleotide triphosphate hydrolases"/>
    <property type="match status" value="1"/>
</dbReference>
<name>A0ABQ1QFZ3_9BACI</name>
<evidence type="ECO:0000313" key="2">
    <source>
        <dbReference type="Proteomes" id="UP000642571"/>
    </source>
</evidence>
<keyword evidence="2" id="KW-1185">Reference proteome</keyword>
<sequence>MNRYAIITVGKTHSGKSTFAKELHHHLSNSHIIDQDNHATFINTYYKDMLPEEGPNVLKYVVSQSILDYALDYTHDHLILSNANLSRVGRSKLLDQFRQRGVKTILVYFNLPKQVLEERIEQTNRSTDIFRVATTFEEVLERQSVNEQEDLLPPTQSETDHLFVINGAKDTHTVISDICNIAE</sequence>
<dbReference type="SUPFAM" id="SSF52540">
    <property type="entry name" value="P-loop containing nucleoside triphosphate hydrolases"/>
    <property type="match status" value="1"/>
</dbReference>
<evidence type="ECO:0000313" key="1">
    <source>
        <dbReference type="EMBL" id="GGD25787.1"/>
    </source>
</evidence>
<dbReference type="Proteomes" id="UP000642571">
    <property type="component" value="Unassembled WGS sequence"/>
</dbReference>
<comment type="caution">
    <text evidence="1">The sequence shown here is derived from an EMBL/GenBank/DDBJ whole genome shotgun (WGS) entry which is preliminary data.</text>
</comment>
<organism evidence="1 2">
    <name type="scientific">Pontibacillus salipaludis</name>
    <dbReference type="NCBI Taxonomy" id="1697394"/>
    <lineage>
        <taxon>Bacteria</taxon>
        <taxon>Bacillati</taxon>
        <taxon>Bacillota</taxon>
        <taxon>Bacilli</taxon>
        <taxon>Bacillales</taxon>
        <taxon>Bacillaceae</taxon>
        <taxon>Pontibacillus</taxon>
    </lineage>
</organism>
<accession>A0ABQ1QFZ3</accession>